<dbReference type="SUPFAM" id="SSF52833">
    <property type="entry name" value="Thioredoxin-like"/>
    <property type="match status" value="1"/>
</dbReference>
<dbReference type="RefSeq" id="WP_027446445.1">
    <property type="nucleotide sequence ID" value="NZ_AULJ01000035.1"/>
</dbReference>
<dbReference type="PROSITE" id="PS51257">
    <property type="entry name" value="PROKAR_LIPOPROTEIN"/>
    <property type="match status" value="1"/>
</dbReference>
<dbReference type="Gene3D" id="3.40.30.10">
    <property type="entry name" value="Glutaredoxin"/>
    <property type="match status" value="1"/>
</dbReference>
<proteinExistence type="inferred from homology"/>
<dbReference type="OrthoDB" id="9811998at2"/>
<dbReference type="AlphaFoldDB" id="A0A0A5HJ27"/>
<dbReference type="Proteomes" id="UP000030403">
    <property type="component" value="Unassembled WGS sequence"/>
</dbReference>
<comment type="similarity">
    <text evidence="1">Belongs to the SCO1/2 family.</text>
</comment>
<sequence>MKKRLLLLGFAMIIGILSACADQPQTSEEPNKYEGDFSYDIQDFEYKNQDGDMVSSEDLKGKFWVVDFIFTNCTSACPPMTANMSKLQSELKEAGLSDQVRLVSFTMDPNHDSPKVLKDYAQKFDAEFTNWDLLTGYSQEEIKKLSIESFKAFLKRTEVQDPAEGQPGYNYVHSSSLYIVSPNGKAIKKYNGNTMDPSVVENMVKDLKAYIN</sequence>
<feature type="binding site" evidence="3">
    <location>
        <position position="77"/>
    </location>
    <ligand>
        <name>Cu cation</name>
        <dbReference type="ChEBI" id="CHEBI:23378"/>
    </ligand>
</feature>
<gene>
    <name evidence="7" type="ORF">N783_01935</name>
</gene>
<keyword evidence="2 3" id="KW-0186">Copper</keyword>
<evidence type="ECO:0000256" key="2">
    <source>
        <dbReference type="ARBA" id="ARBA00023008"/>
    </source>
</evidence>
<evidence type="ECO:0000259" key="6">
    <source>
        <dbReference type="PROSITE" id="PS51352"/>
    </source>
</evidence>
<keyword evidence="5" id="KW-0732">Signal</keyword>
<dbReference type="EMBL" id="AVPF01000092">
    <property type="protein sequence ID" value="KGX83642.1"/>
    <property type="molecule type" value="Genomic_DNA"/>
</dbReference>
<comment type="caution">
    <text evidence="7">The sequence shown here is derived from an EMBL/GenBank/DDBJ whole genome shotgun (WGS) entry which is preliminary data.</text>
</comment>
<feature type="domain" description="Thioredoxin" evidence="6">
    <location>
        <begin position="35"/>
        <end position="209"/>
    </location>
</feature>
<dbReference type="PANTHER" id="PTHR12151:SF25">
    <property type="entry name" value="LINALOOL DEHYDRATASE_ISOMERASE DOMAIN-CONTAINING PROTEIN"/>
    <property type="match status" value="1"/>
</dbReference>
<dbReference type="PROSITE" id="PS51352">
    <property type="entry name" value="THIOREDOXIN_2"/>
    <property type="match status" value="1"/>
</dbReference>
<dbReference type="Pfam" id="PF02630">
    <property type="entry name" value="SCO1-SenC"/>
    <property type="match status" value="1"/>
</dbReference>
<dbReference type="GO" id="GO:0046872">
    <property type="term" value="F:metal ion binding"/>
    <property type="evidence" value="ECO:0007669"/>
    <property type="project" value="UniProtKB-KW"/>
</dbReference>
<evidence type="ECO:0000256" key="3">
    <source>
        <dbReference type="PIRSR" id="PIRSR603782-1"/>
    </source>
</evidence>
<dbReference type="InterPro" id="IPR013766">
    <property type="entry name" value="Thioredoxin_domain"/>
</dbReference>
<evidence type="ECO:0000256" key="5">
    <source>
        <dbReference type="SAM" id="SignalP"/>
    </source>
</evidence>
<dbReference type="STRING" id="1385511.GCA_000425225_02790"/>
<feature type="signal peptide" evidence="5">
    <location>
        <begin position="1"/>
        <end position="21"/>
    </location>
</feature>
<feature type="binding site" evidence="3">
    <location>
        <position position="173"/>
    </location>
    <ligand>
        <name>Cu cation</name>
        <dbReference type="ChEBI" id="CHEBI:23378"/>
    </ligand>
</feature>
<evidence type="ECO:0000256" key="1">
    <source>
        <dbReference type="ARBA" id="ARBA00010996"/>
    </source>
</evidence>
<dbReference type="CDD" id="cd02968">
    <property type="entry name" value="SCO"/>
    <property type="match status" value="1"/>
</dbReference>
<dbReference type="InterPro" id="IPR036249">
    <property type="entry name" value="Thioredoxin-like_sf"/>
</dbReference>
<dbReference type="eggNOG" id="COG1999">
    <property type="taxonomic scope" value="Bacteria"/>
</dbReference>
<reference evidence="7 8" key="1">
    <citation type="submission" date="2013-08" db="EMBL/GenBank/DDBJ databases">
        <authorList>
            <person name="Huang J."/>
            <person name="Wang G."/>
        </authorList>
    </citation>
    <scope>NUCLEOTIDE SEQUENCE [LARGE SCALE GENOMIC DNA]</scope>
    <source>
        <strain evidence="7 8">BH030004</strain>
    </source>
</reference>
<protein>
    <recommendedName>
        <fullName evidence="6">Thioredoxin domain-containing protein</fullName>
    </recommendedName>
</protein>
<accession>A0A0A5HJ27</accession>
<evidence type="ECO:0000313" key="7">
    <source>
        <dbReference type="EMBL" id="KGX83642.1"/>
    </source>
</evidence>
<keyword evidence="4" id="KW-1015">Disulfide bond</keyword>
<feature type="binding site" evidence="3">
    <location>
        <position position="73"/>
    </location>
    <ligand>
        <name>Cu cation</name>
        <dbReference type="ChEBI" id="CHEBI:23378"/>
    </ligand>
</feature>
<name>A0A0A5HJ27_9BACI</name>
<keyword evidence="3" id="KW-0479">Metal-binding</keyword>
<dbReference type="PANTHER" id="PTHR12151">
    <property type="entry name" value="ELECTRON TRANSPORT PROTIN SCO1/SENC FAMILY MEMBER"/>
    <property type="match status" value="1"/>
</dbReference>
<organism evidence="7 8">
    <name type="scientific">Pontibacillus marinus BH030004 = DSM 16465</name>
    <dbReference type="NCBI Taxonomy" id="1385511"/>
    <lineage>
        <taxon>Bacteria</taxon>
        <taxon>Bacillati</taxon>
        <taxon>Bacillota</taxon>
        <taxon>Bacilli</taxon>
        <taxon>Bacillales</taxon>
        <taxon>Bacillaceae</taxon>
        <taxon>Pontibacillus</taxon>
    </lineage>
</organism>
<feature type="disulfide bond" description="Redox-active" evidence="4">
    <location>
        <begin position="73"/>
        <end position="77"/>
    </location>
</feature>
<evidence type="ECO:0000256" key="4">
    <source>
        <dbReference type="PIRSR" id="PIRSR603782-2"/>
    </source>
</evidence>
<feature type="chain" id="PRO_5002022157" description="Thioredoxin domain-containing protein" evidence="5">
    <location>
        <begin position="22"/>
        <end position="212"/>
    </location>
</feature>
<keyword evidence="8" id="KW-1185">Reference proteome</keyword>
<evidence type="ECO:0000313" key="8">
    <source>
        <dbReference type="Proteomes" id="UP000030403"/>
    </source>
</evidence>
<dbReference type="InterPro" id="IPR003782">
    <property type="entry name" value="SCO1/SenC"/>
</dbReference>